<feature type="region of interest" description="Disordered" evidence="1">
    <location>
        <begin position="753"/>
        <end position="773"/>
    </location>
</feature>
<evidence type="ECO:0000256" key="1">
    <source>
        <dbReference type="SAM" id="MobiDB-lite"/>
    </source>
</evidence>
<comment type="caution">
    <text evidence="2">The sequence shown here is derived from an EMBL/GenBank/DDBJ whole genome shotgun (WGS) entry which is preliminary data.</text>
</comment>
<feature type="region of interest" description="Disordered" evidence="1">
    <location>
        <begin position="115"/>
        <end position="149"/>
    </location>
</feature>
<evidence type="ECO:0000313" key="3">
    <source>
        <dbReference type="Proteomes" id="UP001218218"/>
    </source>
</evidence>
<feature type="region of interest" description="Disordered" evidence="1">
    <location>
        <begin position="271"/>
        <end position="297"/>
    </location>
</feature>
<feature type="region of interest" description="Disordered" evidence="1">
    <location>
        <begin position="815"/>
        <end position="838"/>
    </location>
</feature>
<dbReference type="AlphaFoldDB" id="A0AAD6ZBQ0"/>
<protein>
    <submittedName>
        <fullName evidence="2">Uncharacterized protein</fullName>
    </submittedName>
</protein>
<feature type="compositionally biased region" description="Polar residues" evidence="1">
    <location>
        <begin position="288"/>
        <end position="297"/>
    </location>
</feature>
<accession>A0AAD6ZBQ0</accession>
<name>A0AAD6ZBQ0_9AGAR</name>
<gene>
    <name evidence="2" type="ORF">DFH08DRAFT_1040262</name>
</gene>
<organism evidence="2 3">
    <name type="scientific">Mycena albidolilacea</name>
    <dbReference type="NCBI Taxonomy" id="1033008"/>
    <lineage>
        <taxon>Eukaryota</taxon>
        <taxon>Fungi</taxon>
        <taxon>Dikarya</taxon>
        <taxon>Basidiomycota</taxon>
        <taxon>Agaricomycotina</taxon>
        <taxon>Agaricomycetes</taxon>
        <taxon>Agaricomycetidae</taxon>
        <taxon>Agaricales</taxon>
        <taxon>Marasmiineae</taxon>
        <taxon>Mycenaceae</taxon>
        <taxon>Mycena</taxon>
    </lineage>
</organism>
<proteinExistence type="predicted"/>
<sequence length="866" mass="95492">MNVGGTREAEAERRDASEKECECICYSRTRSCRYAPARAREAGGGKIPGFIRRVWKVPGRSEGARCAENPGRTGLEEHHTDWIVSRRIRVEGGRAQAQQEHAPLRLHLHRALPSALLFPPPRRPPAAAADASTPQQRRTSMRAAAPRGTRTRLAAGACAACAPAPAGTRTGTSTGTQTVARPRRETREAVVLYTAVLLAKARDVDGGRERRAGLAFEHDLTVARSTRSPMTGESLHESKGRVHVEAKARVVLQRSRNGRYREARVPYTVQDEPAGAGAGNNGRRAGAQNTHTNTATPPQERVKMSYSTVEHAPADQQLIASTTSRQSATIFSRAYIDSNAGRFLENDWIDPAALRDFLGQQIRGADASTDQNVDHPPRKLTDSRDQFIIPSTRVKIESVPASAPPASTALIKQEPQSAALDTLCSNPIKIRTPTESGQEILEILSDTDHSDTDSDLEVTAVLTRGASRSSSVAPVQMYSEDDCDDDLVESDTHWEDGFTSMVRFGSFQITRKTKSPTAIVIDLSDPKLLLRLPTCPLAPVDESDASPTVATTHIDERVIGSTSAMEMTRCNHRDNCDTHTTAVFASTLSQSVEECSLARNGKYHTSANRSSLQQLPGLKCWRLLTQRCLRLHLAYNWYHIQEEKHTNASDLRMYLSSGLDVSRLQTRQQRATPIRIWMRRWRDQFALESRGGLAIRGAGWECEAETNNDCEGGACASQFPNEGRPPTDLRARSRMKAGREPHSVPAKMRERNKPSIIQEARGSGRKRDGTGENLQRNGFTFGWWIKGVGKAMVVLSFAAPFEGSEWVAVSYKHSPHRPDLKQSESVTKSPHPLGPESKLNSEVLGCVSPGTKRIEIWLRRVFASKR</sequence>
<dbReference type="EMBL" id="JARIHO010000063">
    <property type="protein sequence ID" value="KAJ7315156.1"/>
    <property type="molecule type" value="Genomic_DNA"/>
</dbReference>
<reference evidence="2" key="1">
    <citation type="submission" date="2023-03" db="EMBL/GenBank/DDBJ databases">
        <title>Massive genome expansion in bonnet fungi (Mycena s.s.) driven by repeated elements and novel gene families across ecological guilds.</title>
        <authorList>
            <consortium name="Lawrence Berkeley National Laboratory"/>
            <person name="Harder C.B."/>
            <person name="Miyauchi S."/>
            <person name="Viragh M."/>
            <person name="Kuo A."/>
            <person name="Thoen E."/>
            <person name="Andreopoulos B."/>
            <person name="Lu D."/>
            <person name="Skrede I."/>
            <person name="Drula E."/>
            <person name="Henrissat B."/>
            <person name="Morin E."/>
            <person name="Kohler A."/>
            <person name="Barry K."/>
            <person name="LaButti K."/>
            <person name="Morin E."/>
            <person name="Salamov A."/>
            <person name="Lipzen A."/>
            <person name="Mereny Z."/>
            <person name="Hegedus B."/>
            <person name="Baldrian P."/>
            <person name="Stursova M."/>
            <person name="Weitz H."/>
            <person name="Taylor A."/>
            <person name="Grigoriev I.V."/>
            <person name="Nagy L.G."/>
            <person name="Martin F."/>
            <person name="Kauserud H."/>
        </authorList>
    </citation>
    <scope>NUCLEOTIDE SEQUENCE</scope>
    <source>
        <strain evidence="2">CBHHK002</strain>
    </source>
</reference>
<keyword evidence="3" id="KW-1185">Reference proteome</keyword>
<dbReference type="Proteomes" id="UP001218218">
    <property type="component" value="Unassembled WGS sequence"/>
</dbReference>
<evidence type="ECO:0000313" key="2">
    <source>
        <dbReference type="EMBL" id="KAJ7315156.1"/>
    </source>
</evidence>